<dbReference type="EMBL" id="MVGC01000471">
    <property type="protein sequence ID" value="RJE18939.1"/>
    <property type="molecule type" value="Genomic_DNA"/>
</dbReference>
<dbReference type="OrthoDB" id="17366at2759"/>
<evidence type="ECO:0000313" key="11">
    <source>
        <dbReference type="Proteomes" id="UP000266188"/>
    </source>
</evidence>
<comment type="caution">
    <text evidence="10">The sequence shown here is derived from an EMBL/GenBank/DDBJ whole genome shotgun (WGS) entry which is preliminary data.</text>
</comment>
<gene>
    <name evidence="10" type="ORF">PHISCL_08726</name>
</gene>
<evidence type="ECO:0000256" key="6">
    <source>
        <dbReference type="ARBA" id="ARBA00022989"/>
    </source>
</evidence>
<dbReference type="GO" id="GO:0005789">
    <property type="term" value="C:endoplasmic reticulum membrane"/>
    <property type="evidence" value="ECO:0007669"/>
    <property type="project" value="UniProtKB-SubCell"/>
</dbReference>
<keyword evidence="11" id="KW-1185">Reference proteome</keyword>
<dbReference type="AlphaFoldDB" id="A0A3A2Z766"/>
<keyword evidence="6 9" id="KW-1133">Transmembrane helix</keyword>
<accession>A0A3A2Z766</accession>
<reference evidence="11" key="1">
    <citation type="submission" date="2017-02" db="EMBL/GenBank/DDBJ databases">
        <authorList>
            <person name="Tafer H."/>
            <person name="Lopandic K."/>
        </authorList>
    </citation>
    <scope>NUCLEOTIDE SEQUENCE [LARGE SCALE GENOMIC DNA]</scope>
    <source>
        <strain evidence="11">CBS 366.77</strain>
    </source>
</reference>
<evidence type="ECO:0000256" key="1">
    <source>
        <dbReference type="ARBA" id="ARBA00004477"/>
    </source>
</evidence>
<comment type="subcellular location">
    <subcellularLocation>
        <location evidence="1">Endoplasmic reticulum membrane</location>
        <topology evidence="1">Multi-pass membrane protein</topology>
    </subcellularLocation>
</comment>
<feature type="transmembrane region" description="Helical" evidence="9">
    <location>
        <begin position="179"/>
        <end position="200"/>
    </location>
</feature>
<proteinExistence type="predicted"/>
<organism evidence="10 11">
    <name type="scientific">Aspergillus sclerotialis</name>
    <dbReference type="NCBI Taxonomy" id="2070753"/>
    <lineage>
        <taxon>Eukaryota</taxon>
        <taxon>Fungi</taxon>
        <taxon>Dikarya</taxon>
        <taxon>Ascomycota</taxon>
        <taxon>Pezizomycotina</taxon>
        <taxon>Eurotiomycetes</taxon>
        <taxon>Eurotiomycetidae</taxon>
        <taxon>Eurotiales</taxon>
        <taxon>Aspergillaceae</taxon>
        <taxon>Aspergillus</taxon>
        <taxon>Aspergillus subgen. Polypaecilum</taxon>
    </lineage>
</organism>
<feature type="transmembrane region" description="Helical" evidence="9">
    <location>
        <begin position="146"/>
        <end position="173"/>
    </location>
</feature>
<keyword evidence="3" id="KW-0337">GPI-anchor biosynthesis</keyword>
<dbReference type="STRING" id="2070753.A0A3A2Z766"/>
<dbReference type="Proteomes" id="UP000266188">
    <property type="component" value="Unassembled WGS sequence"/>
</dbReference>
<feature type="compositionally biased region" description="Pro residues" evidence="8">
    <location>
        <begin position="17"/>
        <end position="28"/>
    </location>
</feature>
<keyword evidence="7 9" id="KW-0472">Membrane</keyword>
<dbReference type="GO" id="GO:0006506">
    <property type="term" value="P:GPI anchor biosynthetic process"/>
    <property type="evidence" value="ECO:0007669"/>
    <property type="project" value="UniProtKB-UniPathway"/>
</dbReference>
<evidence type="ECO:0000313" key="10">
    <source>
        <dbReference type="EMBL" id="RJE18939.1"/>
    </source>
</evidence>
<dbReference type="Pfam" id="PF06699">
    <property type="entry name" value="PIG-F"/>
    <property type="match status" value="1"/>
</dbReference>
<evidence type="ECO:0000256" key="7">
    <source>
        <dbReference type="ARBA" id="ARBA00023136"/>
    </source>
</evidence>
<keyword evidence="4 9" id="KW-0812">Transmembrane</keyword>
<keyword evidence="5" id="KW-0256">Endoplasmic reticulum</keyword>
<comment type="pathway">
    <text evidence="2">Glycolipid biosynthesis; glycosylphosphatidylinositol-anchor biosynthesis.</text>
</comment>
<dbReference type="InterPro" id="IPR009580">
    <property type="entry name" value="GPI_biosynthesis_protein_Pig-F"/>
</dbReference>
<evidence type="ECO:0000256" key="9">
    <source>
        <dbReference type="SAM" id="Phobius"/>
    </source>
</evidence>
<evidence type="ECO:0000256" key="4">
    <source>
        <dbReference type="ARBA" id="ARBA00022692"/>
    </source>
</evidence>
<name>A0A3A2Z766_9EURO</name>
<protein>
    <submittedName>
        <fullName evidence="10">Biosynthesis protein</fullName>
    </submittedName>
</protein>
<evidence type="ECO:0000256" key="5">
    <source>
        <dbReference type="ARBA" id="ARBA00022824"/>
    </source>
</evidence>
<sequence length="293" mass="31092">MSSTPPSPSLSTTTQNPPTPKPSSPPVPFLPSQAARIYSFAHPFLLLGLLGLRFDKLVADPVTELLNDLPFLALLQVGYVMTCLPPAGSGYAHGHGHSHKAVGETGGSGDSAGEEKRKTNPVVRAGKAGYRRRQQKGEAGGFSVKLIPALLSLTLIFLLATPVLSILLVLFGAPLTTHNFETVLCAAHMAVLSTTALIYVHGVDGAVWKEVWGIARPSDGVWGGALGTCVGAWFGAVPIPLDWDRPWQAYPITILTGAYIGFAVGSLIGRASFLYGKRIEFTPEELGIEKKVD</sequence>
<feature type="region of interest" description="Disordered" evidence="8">
    <location>
        <begin position="94"/>
        <end position="127"/>
    </location>
</feature>
<evidence type="ECO:0000256" key="8">
    <source>
        <dbReference type="SAM" id="MobiDB-lite"/>
    </source>
</evidence>
<evidence type="ECO:0000256" key="2">
    <source>
        <dbReference type="ARBA" id="ARBA00004687"/>
    </source>
</evidence>
<feature type="transmembrane region" description="Helical" evidence="9">
    <location>
        <begin position="247"/>
        <end position="268"/>
    </location>
</feature>
<feature type="transmembrane region" description="Helical" evidence="9">
    <location>
        <begin position="221"/>
        <end position="241"/>
    </location>
</feature>
<feature type="region of interest" description="Disordered" evidence="8">
    <location>
        <begin position="1"/>
        <end position="28"/>
    </location>
</feature>
<evidence type="ECO:0000256" key="3">
    <source>
        <dbReference type="ARBA" id="ARBA00022502"/>
    </source>
</evidence>
<dbReference type="UniPathway" id="UPA00196"/>